<dbReference type="AlphaFoldDB" id="A0A9N9KGM4"/>
<gene>
    <name evidence="2" type="ORF">CPELLU_LOCUS20602</name>
</gene>
<dbReference type="OrthoDB" id="2473537at2759"/>
<feature type="non-terminal residue" evidence="2">
    <location>
        <position position="1"/>
    </location>
</feature>
<proteinExistence type="predicted"/>
<evidence type="ECO:0000313" key="3">
    <source>
        <dbReference type="Proteomes" id="UP000789759"/>
    </source>
</evidence>
<evidence type="ECO:0000259" key="1">
    <source>
        <dbReference type="Pfam" id="PF01693"/>
    </source>
</evidence>
<dbReference type="EMBL" id="CAJVQA010063967">
    <property type="protein sequence ID" value="CAG8830403.1"/>
    <property type="molecule type" value="Genomic_DNA"/>
</dbReference>
<dbReference type="Pfam" id="PF01693">
    <property type="entry name" value="Cauli_VI"/>
    <property type="match status" value="1"/>
</dbReference>
<feature type="non-terminal residue" evidence="2">
    <location>
        <position position="41"/>
    </location>
</feature>
<dbReference type="Proteomes" id="UP000789759">
    <property type="component" value="Unassembled WGS sequence"/>
</dbReference>
<protein>
    <submittedName>
        <fullName evidence="2">7720_t:CDS:1</fullName>
    </submittedName>
</protein>
<reference evidence="2" key="1">
    <citation type="submission" date="2021-06" db="EMBL/GenBank/DDBJ databases">
        <authorList>
            <person name="Kallberg Y."/>
            <person name="Tangrot J."/>
            <person name="Rosling A."/>
        </authorList>
    </citation>
    <scope>NUCLEOTIDE SEQUENCE</scope>
    <source>
        <strain evidence="2">FL966</strain>
    </source>
</reference>
<dbReference type="InterPro" id="IPR037056">
    <property type="entry name" value="RNase_H1_N_sf"/>
</dbReference>
<organism evidence="2 3">
    <name type="scientific">Cetraspora pellucida</name>
    <dbReference type="NCBI Taxonomy" id="1433469"/>
    <lineage>
        <taxon>Eukaryota</taxon>
        <taxon>Fungi</taxon>
        <taxon>Fungi incertae sedis</taxon>
        <taxon>Mucoromycota</taxon>
        <taxon>Glomeromycotina</taxon>
        <taxon>Glomeromycetes</taxon>
        <taxon>Diversisporales</taxon>
        <taxon>Gigasporaceae</taxon>
        <taxon>Cetraspora</taxon>
    </lineage>
</organism>
<keyword evidence="3" id="KW-1185">Reference proteome</keyword>
<evidence type="ECO:0000313" key="2">
    <source>
        <dbReference type="EMBL" id="CAG8830403.1"/>
    </source>
</evidence>
<feature type="domain" description="Ribonuclease H1 N-terminal" evidence="1">
    <location>
        <begin position="1"/>
        <end position="27"/>
    </location>
</feature>
<name>A0A9N9KGM4_9GLOM</name>
<comment type="caution">
    <text evidence="2">The sequence shown here is derived from an EMBL/GenBank/DDBJ whole genome shotgun (WGS) entry which is preliminary data.</text>
</comment>
<dbReference type="Gene3D" id="3.40.970.10">
    <property type="entry name" value="Ribonuclease H1, N-terminal domain"/>
    <property type="match status" value="1"/>
</dbReference>
<accession>A0A9N9KGM4</accession>
<dbReference type="InterPro" id="IPR011320">
    <property type="entry name" value="RNase_H1_N"/>
</dbReference>
<sequence length="41" mass="4982">KECKEYINGYPEALYKSFYTKIKTQNFIDQQNIDYIKDTLN</sequence>